<keyword evidence="3 8" id="KW-0067">ATP-binding</keyword>
<protein>
    <recommendedName>
        <fullName evidence="8">Tyrosine--tRNA ligase</fullName>
        <ecNumber evidence="8">6.1.1.1</ecNumber>
    </recommendedName>
    <alternativeName>
        <fullName evidence="8">Tyrosyl-tRNA synthetase</fullName>
        <shortName evidence="8">TyrRS</shortName>
    </alternativeName>
</protein>
<dbReference type="GO" id="GO:0005829">
    <property type="term" value="C:cytosol"/>
    <property type="evidence" value="ECO:0007669"/>
    <property type="project" value="TreeGrafter"/>
</dbReference>
<keyword evidence="2 8" id="KW-0547">Nucleotide-binding</keyword>
<dbReference type="RefSeq" id="WP_158349359.1">
    <property type="nucleotide sequence ID" value="NZ_CP032996.1"/>
</dbReference>
<evidence type="ECO:0000256" key="6">
    <source>
        <dbReference type="ARBA" id="ARBA00023146"/>
    </source>
</evidence>
<dbReference type="HAMAP" id="MF_02006">
    <property type="entry name" value="Tyr_tRNA_synth_type1"/>
    <property type="match status" value="1"/>
</dbReference>
<organism evidence="11 12">
    <name type="scientific">Buchnera aphidicola</name>
    <name type="common">Therioaphis trifolii</name>
    <dbReference type="NCBI Taxonomy" id="1241884"/>
    <lineage>
        <taxon>Bacteria</taxon>
        <taxon>Pseudomonadati</taxon>
        <taxon>Pseudomonadota</taxon>
        <taxon>Gammaproteobacteria</taxon>
        <taxon>Enterobacterales</taxon>
        <taxon>Erwiniaceae</taxon>
        <taxon>Buchnera</taxon>
    </lineage>
</organism>
<dbReference type="Gene3D" id="3.40.50.620">
    <property type="entry name" value="HUPs"/>
    <property type="match status" value="1"/>
</dbReference>
<dbReference type="Pfam" id="PF22421">
    <property type="entry name" value="SYY_C-terminal"/>
    <property type="match status" value="1"/>
</dbReference>
<dbReference type="InterPro" id="IPR024088">
    <property type="entry name" value="Tyr-tRNA-ligase_bac-type"/>
</dbReference>
<dbReference type="InterPro" id="IPR002305">
    <property type="entry name" value="aa-tRNA-synth_Ic"/>
</dbReference>
<evidence type="ECO:0000256" key="4">
    <source>
        <dbReference type="ARBA" id="ARBA00022884"/>
    </source>
</evidence>
<evidence type="ECO:0000256" key="8">
    <source>
        <dbReference type="HAMAP-Rule" id="MF_02006"/>
    </source>
</evidence>
<proteinExistence type="inferred from homology"/>
<dbReference type="InterPro" id="IPR054608">
    <property type="entry name" value="SYY-like_C"/>
</dbReference>
<evidence type="ECO:0000313" key="11">
    <source>
        <dbReference type="EMBL" id="QCI27093.1"/>
    </source>
</evidence>
<dbReference type="InterPro" id="IPR024107">
    <property type="entry name" value="Tyr-tRNA-ligase_bac_1"/>
</dbReference>
<sequence length="420" mass="49305">MNKNNLLDELELRGFISKISNISDLKKNINHSYISVYCGFDPTSNSLHVGHLLPLFCLQWFQHYGHKLFILVGYATSLIGDPSFKKEERLINISNNFLFWTQDIINQIKKFFKQNNLNSPIILNNYDWFKEIKIIPFLRNIGKLFSINTMINKKSVKNRINRIEKGISFTEFSYSLLQAYDFLQLYQKYKVILQIGGSDQWGNIVSGIDLIRKIHHKQVFGLTVPLLIQENGIKFGKTENNKTIWLNSKRTSPYSFYQFWLNINDNQVYKFLKLFTFFSLSKINEIKNSNTNIRNVKLILADYITNIVHGKKKLHAAKRITENLFYGNIFNLKKSDFYQLKQDGMFSIKVSELEDLKQVLVNSKLSLSRSDAHRLILNNAIKINNRKEKNPNYKFLNSDKLFEKFTILSKGKKNHLLLCW</sequence>
<feature type="binding site" evidence="8">
    <location>
        <position position="237"/>
    </location>
    <ligand>
        <name>ATP</name>
        <dbReference type="ChEBI" id="CHEBI:30616"/>
    </ligand>
</feature>
<evidence type="ECO:0000256" key="2">
    <source>
        <dbReference type="ARBA" id="ARBA00022741"/>
    </source>
</evidence>
<dbReference type="Pfam" id="PF00579">
    <property type="entry name" value="tRNA-synt_1b"/>
    <property type="match status" value="1"/>
</dbReference>
<dbReference type="Gene3D" id="3.10.290.10">
    <property type="entry name" value="RNA-binding S4 domain"/>
    <property type="match status" value="1"/>
</dbReference>
<dbReference type="CDD" id="cd00165">
    <property type="entry name" value="S4"/>
    <property type="match status" value="1"/>
</dbReference>
<keyword evidence="12" id="KW-1185">Reference proteome</keyword>
<dbReference type="PRINTS" id="PR01040">
    <property type="entry name" value="TRNASYNTHTYR"/>
</dbReference>
<evidence type="ECO:0000259" key="10">
    <source>
        <dbReference type="SMART" id="SM00363"/>
    </source>
</evidence>
<dbReference type="EMBL" id="CP032996">
    <property type="protein sequence ID" value="QCI27093.1"/>
    <property type="molecule type" value="Genomic_DNA"/>
</dbReference>
<feature type="binding site" evidence="8">
    <location>
        <position position="174"/>
    </location>
    <ligand>
        <name>L-tyrosine</name>
        <dbReference type="ChEBI" id="CHEBI:58315"/>
    </ligand>
</feature>
<evidence type="ECO:0000256" key="3">
    <source>
        <dbReference type="ARBA" id="ARBA00022840"/>
    </source>
</evidence>
<dbReference type="PROSITE" id="PS50889">
    <property type="entry name" value="S4"/>
    <property type="match status" value="1"/>
</dbReference>
<dbReference type="NCBIfam" id="TIGR00234">
    <property type="entry name" value="tyrS"/>
    <property type="match status" value="1"/>
</dbReference>
<comment type="catalytic activity">
    <reaction evidence="7 8">
        <text>tRNA(Tyr) + L-tyrosine + ATP = L-tyrosyl-tRNA(Tyr) + AMP + diphosphate + H(+)</text>
        <dbReference type="Rhea" id="RHEA:10220"/>
        <dbReference type="Rhea" id="RHEA-COMP:9706"/>
        <dbReference type="Rhea" id="RHEA-COMP:9707"/>
        <dbReference type="ChEBI" id="CHEBI:15378"/>
        <dbReference type="ChEBI" id="CHEBI:30616"/>
        <dbReference type="ChEBI" id="CHEBI:33019"/>
        <dbReference type="ChEBI" id="CHEBI:58315"/>
        <dbReference type="ChEBI" id="CHEBI:78442"/>
        <dbReference type="ChEBI" id="CHEBI:78536"/>
        <dbReference type="ChEBI" id="CHEBI:456215"/>
        <dbReference type="EC" id="6.1.1.1"/>
    </reaction>
</comment>
<feature type="domain" description="RNA-binding S4" evidence="10">
    <location>
        <begin position="354"/>
        <end position="417"/>
    </location>
</feature>
<keyword evidence="6 8" id="KW-0030">Aminoacyl-tRNA synthetase</keyword>
<keyword evidence="1 8" id="KW-0436">Ligase</keyword>
<comment type="subcellular location">
    <subcellularLocation>
        <location evidence="8">Cytoplasm</location>
    </subcellularLocation>
</comment>
<evidence type="ECO:0000256" key="7">
    <source>
        <dbReference type="ARBA" id="ARBA00048248"/>
    </source>
</evidence>
<keyword evidence="4 9" id="KW-0694">RNA-binding</keyword>
<dbReference type="GO" id="GO:0004831">
    <property type="term" value="F:tyrosine-tRNA ligase activity"/>
    <property type="evidence" value="ECO:0007669"/>
    <property type="project" value="UniProtKB-UniRule"/>
</dbReference>
<keyword evidence="5 8" id="KW-0648">Protein biosynthesis</keyword>
<dbReference type="InterPro" id="IPR001412">
    <property type="entry name" value="aa-tRNA-synth_I_CS"/>
</dbReference>
<dbReference type="SUPFAM" id="SSF55174">
    <property type="entry name" value="Alpha-L RNA-binding motif"/>
    <property type="match status" value="1"/>
</dbReference>
<dbReference type="SMART" id="SM00363">
    <property type="entry name" value="S4"/>
    <property type="match status" value="1"/>
</dbReference>
<dbReference type="GO" id="GO:0003723">
    <property type="term" value="F:RNA binding"/>
    <property type="evidence" value="ECO:0007669"/>
    <property type="project" value="UniProtKB-KW"/>
</dbReference>
<dbReference type="FunFam" id="1.10.240.10:FF:000001">
    <property type="entry name" value="Tyrosine--tRNA ligase"/>
    <property type="match status" value="1"/>
</dbReference>
<dbReference type="PANTHER" id="PTHR11766:SF0">
    <property type="entry name" value="TYROSINE--TRNA LIGASE, MITOCHONDRIAL"/>
    <property type="match status" value="1"/>
</dbReference>
<feature type="short sequence motif" description="'HIGH' region" evidence="8">
    <location>
        <begin position="42"/>
        <end position="51"/>
    </location>
</feature>
<dbReference type="SUPFAM" id="SSF52374">
    <property type="entry name" value="Nucleotidylyl transferase"/>
    <property type="match status" value="1"/>
</dbReference>
<evidence type="ECO:0000256" key="1">
    <source>
        <dbReference type="ARBA" id="ARBA00022598"/>
    </source>
</evidence>
<name>A0A4D6YFZ8_9GAMM</name>
<accession>A0A4D6YFZ8</accession>
<dbReference type="OrthoDB" id="9804243at2"/>
<evidence type="ECO:0000256" key="5">
    <source>
        <dbReference type="ARBA" id="ARBA00022917"/>
    </source>
</evidence>
<reference evidence="11 12" key="1">
    <citation type="submission" date="2018-10" db="EMBL/GenBank/DDBJ databases">
        <title>Comparative functional genomics of the obligate endosymbiont Buchnera aphidicola.</title>
        <authorList>
            <person name="Chong R.A."/>
        </authorList>
    </citation>
    <scope>NUCLEOTIDE SEQUENCE [LARGE SCALE GENOMIC DNA]</scope>
    <source>
        <strain evidence="11 12">Tma</strain>
    </source>
</reference>
<comment type="subunit">
    <text evidence="8">Homodimer.</text>
</comment>
<dbReference type="InterPro" id="IPR036986">
    <property type="entry name" value="S4_RNA-bd_sf"/>
</dbReference>
<keyword evidence="8" id="KW-0963">Cytoplasm</keyword>
<dbReference type="GO" id="GO:0006437">
    <property type="term" value="P:tyrosyl-tRNA aminoacylation"/>
    <property type="evidence" value="ECO:0007669"/>
    <property type="project" value="UniProtKB-UniRule"/>
</dbReference>
<evidence type="ECO:0000313" key="12">
    <source>
        <dbReference type="Proteomes" id="UP000298603"/>
    </source>
</evidence>
<gene>
    <name evidence="8" type="primary">tyrS</name>
    <name evidence="11" type="ORF">D9V81_00455</name>
</gene>
<feature type="binding site" evidence="8">
    <location>
        <position position="178"/>
    </location>
    <ligand>
        <name>L-tyrosine</name>
        <dbReference type="ChEBI" id="CHEBI:58315"/>
    </ligand>
</feature>
<dbReference type="InterPro" id="IPR002942">
    <property type="entry name" value="S4_RNA-bd"/>
</dbReference>
<dbReference type="Gene3D" id="1.10.240.10">
    <property type="entry name" value="Tyrosyl-Transfer RNA Synthetase"/>
    <property type="match status" value="1"/>
</dbReference>
<evidence type="ECO:0000256" key="9">
    <source>
        <dbReference type="PROSITE-ProRule" id="PRU00182"/>
    </source>
</evidence>
<comment type="function">
    <text evidence="8">Catalyzes the attachment of tyrosine to tRNA(Tyr) in a two-step reaction: tyrosine is first activated by ATP to form Tyr-AMP and then transferred to the acceptor end of tRNA(Tyr).</text>
</comment>
<feature type="short sequence motif" description="'KMSKS' region" evidence="8">
    <location>
        <begin position="234"/>
        <end position="238"/>
    </location>
</feature>
<dbReference type="Proteomes" id="UP000298603">
    <property type="component" value="Chromosome"/>
</dbReference>
<dbReference type="InterPro" id="IPR002307">
    <property type="entry name" value="Tyr-tRNA-ligase"/>
</dbReference>
<dbReference type="PROSITE" id="PS00178">
    <property type="entry name" value="AA_TRNA_LIGASE_I"/>
    <property type="match status" value="1"/>
</dbReference>
<feature type="binding site" evidence="8">
    <location>
        <position position="37"/>
    </location>
    <ligand>
        <name>L-tyrosine</name>
        <dbReference type="ChEBI" id="CHEBI:58315"/>
    </ligand>
</feature>
<dbReference type="InterPro" id="IPR014729">
    <property type="entry name" value="Rossmann-like_a/b/a_fold"/>
</dbReference>
<dbReference type="PANTHER" id="PTHR11766">
    <property type="entry name" value="TYROSYL-TRNA SYNTHETASE"/>
    <property type="match status" value="1"/>
</dbReference>
<comment type="similarity">
    <text evidence="8">Belongs to the class-I aminoacyl-tRNA synthetase family. TyrS type 1 subfamily.</text>
</comment>
<dbReference type="CDD" id="cd00805">
    <property type="entry name" value="TyrRS_core"/>
    <property type="match status" value="1"/>
</dbReference>
<dbReference type="EC" id="6.1.1.1" evidence="8"/>
<dbReference type="AlphaFoldDB" id="A0A4D6YFZ8"/>
<dbReference type="GO" id="GO:0005524">
    <property type="term" value="F:ATP binding"/>
    <property type="evidence" value="ECO:0007669"/>
    <property type="project" value="UniProtKB-UniRule"/>
</dbReference>